<name>A0A803PJA6_CANSA</name>
<keyword evidence="2" id="KW-1185">Reference proteome</keyword>
<evidence type="ECO:0000313" key="2">
    <source>
        <dbReference type="Proteomes" id="UP000596661"/>
    </source>
</evidence>
<reference evidence="1" key="2">
    <citation type="submission" date="2021-03" db="UniProtKB">
        <authorList>
            <consortium name="EnsemblPlants"/>
        </authorList>
    </citation>
    <scope>IDENTIFICATION</scope>
</reference>
<dbReference type="AlphaFoldDB" id="A0A803PJA6"/>
<dbReference type="PANTHER" id="PTHR33223:SF11">
    <property type="entry name" value="ELEMENT PROTEIN, PUTATIVE-RELATED"/>
    <property type="match status" value="1"/>
</dbReference>
<dbReference type="OMA" id="ERTLCIC"/>
<evidence type="ECO:0008006" key="3">
    <source>
        <dbReference type="Google" id="ProtNLM"/>
    </source>
</evidence>
<evidence type="ECO:0000313" key="1">
    <source>
        <dbReference type="EnsemblPlants" id="cds.evm.model.04.940"/>
    </source>
</evidence>
<reference evidence="1" key="1">
    <citation type="submission" date="2018-11" db="EMBL/GenBank/DDBJ databases">
        <authorList>
            <person name="Grassa J C."/>
        </authorList>
    </citation>
    <scope>NUCLEOTIDE SEQUENCE [LARGE SCALE GENOMIC DNA]</scope>
</reference>
<proteinExistence type="predicted"/>
<protein>
    <recommendedName>
        <fullName evidence="3">Retrotransposon gag domain-containing protein</fullName>
    </recommendedName>
</protein>
<dbReference type="PANTHER" id="PTHR33223">
    <property type="entry name" value="CCHC-TYPE DOMAIN-CONTAINING PROTEIN"/>
    <property type="match status" value="1"/>
</dbReference>
<sequence>MRRNRSATPLTLLNPEIERTLKQSKAKKKIDFTMAAINNNNSNGLNNNQSAPAAADAQPRAVRDYCLPVVNKNLTGIANPVIAANNFELKPALINMVQQNHFGGLATKDPNIHLAIFLEVCATMKMNGLIDDAIKLRLFPFSLRDKAKSWLQSLQLDFITTWDEIARKFMVKFWPYI</sequence>
<dbReference type="Proteomes" id="UP000596661">
    <property type="component" value="Chromosome 4"/>
</dbReference>
<dbReference type="EMBL" id="UZAU01000371">
    <property type="status" value="NOT_ANNOTATED_CDS"/>
    <property type="molecule type" value="Genomic_DNA"/>
</dbReference>
<dbReference type="EnsemblPlants" id="evm.model.04.940">
    <property type="protein sequence ID" value="cds.evm.model.04.940"/>
    <property type="gene ID" value="evm.TU.04.940"/>
</dbReference>
<dbReference type="Gramene" id="evm.model.04.940">
    <property type="protein sequence ID" value="cds.evm.model.04.940"/>
    <property type="gene ID" value="evm.TU.04.940"/>
</dbReference>
<organism evidence="1 2">
    <name type="scientific">Cannabis sativa</name>
    <name type="common">Hemp</name>
    <name type="synonym">Marijuana</name>
    <dbReference type="NCBI Taxonomy" id="3483"/>
    <lineage>
        <taxon>Eukaryota</taxon>
        <taxon>Viridiplantae</taxon>
        <taxon>Streptophyta</taxon>
        <taxon>Embryophyta</taxon>
        <taxon>Tracheophyta</taxon>
        <taxon>Spermatophyta</taxon>
        <taxon>Magnoliopsida</taxon>
        <taxon>eudicotyledons</taxon>
        <taxon>Gunneridae</taxon>
        <taxon>Pentapetalae</taxon>
        <taxon>rosids</taxon>
        <taxon>fabids</taxon>
        <taxon>Rosales</taxon>
        <taxon>Cannabaceae</taxon>
        <taxon>Cannabis</taxon>
    </lineage>
</organism>
<accession>A0A803PJA6</accession>